<dbReference type="EC" id="3.2.1.1" evidence="7"/>
<dbReference type="InterPro" id="IPR006046">
    <property type="entry name" value="Alpha_amylase"/>
</dbReference>
<keyword evidence="3" id="KW-0119">Carbohydrate metabolism</keyword>
<evidence type="ECO:0000256" key="1">
    <source>
        <dbReference type="ARBA" id="ARBA00008061"/>
    </source>
</evidence>
<dbReference type="InterPro" id="IPR017853">
    <property type="entry name" value="GH"/>
</dbReference>
<dbReference type="EMBL" id="AOHW01000029">
    <property type="protein sequence ID" value="ELY41068.1"/>
    <property type="molecule type" value="Genomic_DNA"/>
</dbReference>
<feature type="compositionally biased region" description="Basic and acidic residues" evidence="5">
    <location>
        <begin position="543"/>
        <end position="579"/>
    </location>
</feature>
<dbReference type="Gene3D" id="2.60.40.10">
    <property type="entry name" value="Immunoglobulins"/>
    <property type="match status" value="1"/>
</dbReference>
<dbReference type="Proteomes" id="UP000011599">
    <property type="component" value="Unassembled WGS sequence"/>
</dbReference>
<gene>
    <name evidence="7" type="ORF">C496_10261</name>
</gene>
<dbReference type="PROSITE" id="PS51318">
    <property type="entry name" value="TAT"/>
    <property type="match status" value="1"/>
</dbReference>
<dbReference type="InterPro" id="IPR006047">
    <property type="entry name" value="GH13_cat_dom"/>
</dbReference>
<dbReference type="PANTHER" id="PTHR43447">
    <property type="entry name" value="ALPHA-AMYLASE"/>
    <property type="match status" value="1"/>
</dbReference>
<dbReference type="GO" id="GO:0030246">
    <property type="term" value="F:carbohydrate binding"/>
    <property type="evidence" value="ECO:0007669"/>
    <property type="project" value="InterPro"/>
</dbReference>
<dbReference type="PATRIC" id="fig|1114856.3.peg.2135"/>
<dbReference type="SMART" id="SM00642">
    <property type="entry name" value="Aamy"/>
    <property type="match status" value="1"/>
</dbReference>
<evidence type="ECO:0000313" key="7">
    <source>
        <dbReference type="EMBL" id="ELY41068.1"/>
    </source>
</evidence>
<accession>L9VXU9</accession>
<evidence type="ECO:0000256" key="4">
    <source>
        <dbReference type="ARBA" id="ARBA00023295"/>
    </source>
</evidence>
<dbReference type="RefSeq" id="WP_006089885.1">
    <property type="nucleotide sequence ID" value="NZ_AOHW01000029.1"/>
</dbReference>
<protein>
    <submittedName>
        <fullName evidence="7">Cytoplasmic alpha-amylase</fullName>
        <ecNumber evidence="7">3.2.1.1</ecNumber>
    </submittedName>
</protein>
<dbReference type="PRINTS" id="PR00110">
    <property type="entry name" value="ALPHAAMYLASE"/>
</dbReference>
<name>L9VXU9_9EURY</name>
<dbReference type="OrthoDB" id="18347at2157"/>
<evidence type="ECO:0000313" key="8">
    <source>
        <dbReference type="Proteomes" id="UP000011599"/>
    </source>
</evidence>
<comment type="similarity">
    <text evidence="1">Belongs to the glycosyl hydrolase 13 family.</text>
</comment>
<dbReference type="InterPro" id="IPR006311">
    <property type="entry name" value="TAT_signal"/>
</dbReference>
<evidence type="ECO:0000256" key="3">
    <source>
        <dbReference type="ARBA" id="ARBA00023277"/>
    </source>
</evidence>
<dbReference type="GO" id="GO:0005975">
    <property type="term" value="P:carbohydrate metabolic process"/>
    <property type="evidence" value="ECO:0007669"/>
    <property type="project" value="InterPro"/>
</dbReference>
<sequence length="579" mass="63549">MGDNHTRGEDTHADGIERRTLLKTSAALGTLAITGASLGAVHANSLPDQPVAEDGTVAYQYFHAEWTDIEADVPRLEEVGVDGIWIQQPARGKLDWDDLSYDGEYGFYDETSPFGFRDPHPPVGYQPVDLTDLDSTLGTESELESLIETCHDHGIEVIVDVVVNHMAAADGPDGHVELPQFDRDEHFHDNGTLSEDCQLDGEAAEYECDLLGLPSFDVELSYVQDVHRDYLQRIADLGADGLRYDAAGHVWPWYFESEINALADDLDLWRVGEVWDYDIGRLLEFADTGMTVFDFPLYDAIVDAFEGGSMEGLSQDAANGVAHHDPNAAVTFAQNHDTVGPGVEADEPEGRAVELAEAFILAYAGMPMVYRSGPEDRTELDDEAFRDLVAVSQEFAHGDVIDRHVDYDTYIFERDGNLLAGINKGDSAAAHTVETPWSGETLVDETGSGEAVTADGSGQVTIEIPADGWVMYVPGENDEDDDENEDNGESDEITLQMTVDVGHGDSVYFTGSTDELTNWGGGVEGTWTEGNVWELTVDDPGEFEWKTRRGPSDETGDVWEHGANHDETDLHPTHQGWDE</sequence>
<evidence type="ECO:0000256" key="5">
    <source>
        <dbReference type="SAM" id="MobiDB-lite"/>
    </source>
</evidence>
<evidence type="ECO:0000256" key="2">
    <source>
        <dbReference type="ARBA" id="ARBA00022801"/>
    </source>
</evidence>
<dbReference type="InterPro" id="IPR013784">
    <property type="entry name" value="Carb-bd-like_fold"/>
</dbReference>
<dbReference type="SUPFAM" id="SSF51445">
    <property type="entry name" value="(Trans)glycosidases"/>
    <property type="match status" value="1"/>
</dbReference>
<dbReference type="Pfam" id="PF00128">
    <property type="entry name" value="Alpha-amylase"/>
    <property type="match status" value="1"/>
</dbReference>
<dbReference type="InterPro" id="IPR013780">
    <property type="entry name" value="Glyco_hydro_b"/>
</dbReference>
<keyword evidence="8" id="KW-1185">Reference proteome</keyword>
<feature type="domain" description="Glycosyl hydrolase family 13 catalytic" evidence="6">
    <location>
        <begin position="56"/>
        <end position="429"/>
    </location>
</feature>
<evidence type="ECO:0000259" key="6">
    <source>
        <dbReference type="SMART" id="SM00642"/>
    </source>
</evidence>
<dbReference type="GO" id="GO:0043169">
    <property type="term" value="F:cation binding"/>
    <property type="evidence" value="ECO:0007669"/>
    <property type="project" value="InterPro"/>
</dbReference>
<dbReference type="Gene3D" id="3.20.20.80">
    <property type="entry name" value="Glycosidases"/>
    <property type="match status" value="1"/>
</dbReference>
<comment type="caution">
    <text evidence="7">The sequence shown here is derived from an EMBL/GenBank/DDBJ whole genome shotgun (WGS) entry which is preliminary data.</text>
</comment>
<proteinExistence type="inferred from homology"/>
<organism evidence="7 8">
    <name type="scientific">Natronorubrum tibetense GA33</name>
    <dbReference type="NCBI Taxonomy" id="1114856"/>
    <lineage>
        <taxon>Archaea</taxon>
        <taxon>Methanobacteriati</taxon>
        <taxon>Methanobacteriota</taxon>
        <taxon>Stenosarchaea group</taxon>
        <taxon>Halobacteria</taxon>
        <taxon>Halobacteriales</taxon>
        <taxon>Natrialbaceae</taxon>
        <taxon>Natronorubrum</taxon>
    </lineage>
</organism>
<dbReference type="Gene3D" id="2.60.40.1180">
    <property type="entry name" value="Golgi alpha-mannosidase II"/>
    <property type="match status" value="1"/>
</dbReference>
<dbReference type="SUPFAM" id="SSF49452">
    <property type="entry name" value="Starch-binding domain-like"/>
    <property type="match status" value="1"/>
</dbReference>
<feature type="region of interest" description="Disordered" evidence="5">
    <location>
        <begin position="542"/>
        <end position="579"/>
    </location>
</feature>
<dbReference type="GO" id="GO:0004556">
    <property type="term" value="F:alpha-amylase activity"/>
    <property type="evidence" value="ECO:0007669"/>
    <property type="project" value="UniProtKB-EC"/>
</dbReference>
<dbReference type="STRING" id="1114856.GCA_000383975_02476"/>
<reference evidence="7 8" key="1">
    <citation type="journal article" date="2014" name="PLoS Genet.">
        <title>Phylogenetically driven sequencing of extremely halophilic archaea reveals strategies for static and dynamic osmo-response.</title>
        <authorList>
            <person name="Becker E.A."/>
            <person name="Seitzer P.M."/>
            <person name="Tritt A."/>
            <person name="Larsen D."/>
            <person name="Krusor M."/>
            <person name="Yao A.I."/>
            <person name="Wu D."/>
            <person name="Madern D."/>
            <person name="Eisen J.A."/>
            <person name="Darling A.E."/>
            <person name="Facciotti M.T."/>
        </authorList>
    </citation>
    <scope>NUCLEOTIDE SEQUENCE [LARGE SCALE GENOMIC DNA]</scope>
    <source>
        <strain evidence="7 8">GA33</strain>
    </source>
</reference>
<dbReference type="eggNOG" id="arCOG02954">
    <property type="taxonomic scope" value="Archaea"/>
</dbReference>
<keyword evidence="4 7" id="KW-0326">Glycosidase</keyword>
<dbReference type="InterPro" id="IPR013783">
    <property type="entry name" value="Ig-like_fold"/>
</dbReference>
<dbReference type="AlphaFoldDB" id="L9VXU9"/>
<dbReference type="SUPFAM" id="SSF51011">
    <property type="entry name" value="Glycosyl hydrolase domain"/>
    <property type="match status" value="1"/>
</dbReference>
<keyword evidence="2 7" id="KW-0378">Hydrolase</keyword>